<feature type="domain" description="Kinesin motor" evidence="10">
    <location>
        <begin position="207"/>
        <end position="523"/>
    </location>
</feature>
<keyword evidence="2 7" id="KW-0493">Microtubule</keyword>
<dbReference type="Gene3D" id="3.40.850.10">
    <property type="entry name" value="Kinesin motor domain"/>
    <property type="match status" value="1"/>
</dbReference>
<dbReference type="InterPro" id="IPR027417">
    <property type="entry name" value="P-loop_NTPase"/>
</dbReference>
<evidence type="ECO:0000256" key="8">
    <source>
        <dbReference type="SAM" id="Coils"/>
    </source>
</evidence>
<accession>A0A3G2S3Y0</accession>
<dbReference type="EMBL" id="CP033150">
    <property type="protein sequence ID" value="AYO42650.1"/>
    <property type="molecule type" value="Genomic_DNA"/>
</dbReference>
<evidence type="ECO:0000256" key="5">
    <source>
        <dbReference type="ARBA" id="ARBA00023175"/>
    </source>
</evidence>
<dbReference type="GO" id="GO:0008017">
    <property type="term" value="F:microtubule binding"/>
    <property type="evidence" value="ECO:0007669"/>
    <property type="project" value="InterPro"/>
</dbReference>
<feature type="region of interest" description="Disordered" evidence="9">
    <location>
        <begin position="1"/>
        <end position="37"/>
    </location>
</feature>
<evidence type="ECO:0000256" key="9">
    <source>
        <dbReference type="SAM" id="MobiDB-lite"/>
    </source>
</evidence>
<dbReference type="SUPFAM" id="SSF52540">
    <property type="entry name" value="P-loop containing nucleoside triphosphate hydrolases"/>
    <property type="match status" value="1"/>
</dbReference>
<dbReference type="PROSITE" id="PS00411">
    <property type="entry name" value="KINESIN_MOTOR_1"/>
    <property type="match status" value="1"/>
</dbReference>
<proteinExistence type="inferred from homology"/>
<dbReference type="InterPro" id="IPR036961">
    <property type="entry name" value="Kinesin_motor_dom_sf"/>
</dbReference>
<sequence length="523" mass="58510">MPPTRTRSASPQRVRARRVGDAGSRAPAKAPQAASSDMRHLFALEAQRMQATRLRERAAQEQRRERTRTLDEQLDEERRIAKENRPPGHEWRGYQDYEVELLRAQCEEQVASLQADVLARDEEIKRLRDLLEQHTQQASEQASAQHTWAARVSDLEAQLRTHDARTQQLRTEASDALAHTRDLEARLAEADALRRHLHNQVQELRGNVRVYARVRPAARADPVAEWRYPDAALLATQLEVHVPSESAMGHASVKTHAFAFDHVFPPAATQSDVFAEVSDLLQSVLDGYHTTIFAYGQTGSGKTHTLEGGAGIDWQHAAHALDNDAGLIPRAMHMLWRTAEKQRTHGWSYTFEAQMVEVYLDQVSDLLSDASRRCEIKHTPTHTHVEHAAVEPLAKPEDVYALLARAQKRRQVAATRMNERSSRSHSIFALRVHGECTRPDATATTHATLNLVDLAGSERLAASGSANDAQRLKEAQSINKSLSSLADVISALAAQAKHVPYRNSTLTWLLKPSLSRGAKTYRT</sequence>
<feature type="coiled-coil region" evidence="8">
    <location>
        <begin position="124"/>
        <end position="207"/>
    </location>
</feature>
<dbReference type="VEuPathDB" id="FungiDB:DNF11_1700"/>
<evidence type="ECO:0000256" key="2">
    <source>
        <dbReference type="ARBA" id="ARBA00022701"/>
    </source>
</evidence>
<dbReference type="GO" id="GO:0003777">
    <property type="term" value="F:microtubule motor activity"/>
    <property type="evidence" value="ECO:0007669"/>
    <property type="project" value="InterPro"/>
</dbReference>
<dbReference type="InterPro" id="IPR019821">
    <property type="entry name" value="Kinesin_motor_CS"/>
</dbReference>
<feature type="compositionally biased region" description="Polar residues" evidence="9">
    <location>
        <begin position="1"/>
        <end position="11"/>
    </location>
</feature>
<gene>
    <name evidence="11" type="primary">klpA</name>
    <name evidence="11" type="ORF">DNF11_1700</name>
</gene>
<evidence type="ECO:0000259" key="10">
    <source>
        <dbReference type="PROSITE" id="PS50067"/>
    </source>
</evidence>
<dbReference type="AlphaFoldDB" id="A0A3G2S3Y0"/>
<organism evidence="11 12">
    <name type="scientific">Malassezia restricta (strain ATCC 96810 / NBRC 103918 / CBS 7877)</name>
    <name type="common">Seborrheic dermatitis infection agent</name>
    <dbReference type="NCBI Taxonomy" id="425264"/>
    <lineage>
        <taxon>Eukaryota</taxon>
        <taxon>Fungi</taxon>
        <taxon>Dikarya</taxon>
        <taxon>Basidiomycota</taxon>
        <taxon>Ustilaginomycotina</taxon>
        <taxon>Malasseziomycetes</taxon>
        <taxon>Malasseziales</taxon>
        <taxon>Malasseziaceae</taxon>
        <taxon>Malassezia</taxon>
    </lineage>
</organism>
<evidence type="ECO:0000313" key="11">
    <source>
        <dbReference type="EMBL" id="AYO42650.1"/>
    </source>
</evidence>
<name>A0A3G2S3Y0_MALR7</name>
<protein>
    <recommendedName>
        <fullName evidence="7">Kinesin-like protein</fullName>
    </recommendedName>
</protein>
<evidence type="ECO:0000256" key="7">
    <source>
        <dbReference type="RuleBase" id="RU000394"/>
    </source>
</evidence>
<feature type="region of interest" description="Disordered" evidence="9">
    <location>
        <begin position="53"/>
        <end position="72"/>
    </location>
</feature>
<dbReference type="PANTHER" id="PTHR47972">
    <property type="entry name" value="KINESIN-LIKE PROTEIN KLP-3"/>
    <property type="match status" value="1"/>
</dbReference>
<evidence type="ECO:0000256" key="3">
    <source>
        <dbReference type="ARBA" id="ARBA00022741"/>
    </source>
</evidence>
<keyword evidence="12" id="KW-1185">Reference proteome</keyword>
<dbReference type="GO" id="GO:0007018">
    <property type="term" value="P:microtubule-based movement"/>
    <property type="evidence" value="ECO:0007669"/>
    <property type="project" value="InterPro"/>
</dbReference>
<dbReference type="STRING" id="425264.A0A3G2S3Y0"/>
<evidence type="ECO:0000313" key="12">
    <source>
        <dbReference type="Proteomes" id="UP000269793"/>
    </source>
</evidence>
<dbReference type="Pfam" id="PF00225">
    <property type="entry name" value="Kinesin"/>
    <property type="match status" value="1"/>
</dbReference>
<dbReference type="PRINTS" id="PR00380">
    <property type="entry name" value="KINESINHEAVY"/>
</dbReference>
<dbReference type="Proteomes" id="UP000269793">
    <property type="component" value="Chromosome III"/>
</dbReference>
<dbReference type="PANTHER" id="PTHR47972:SF45">
    <property type="entry name" value="PROTEIN CLARET SEGREGATIONAL"/>
    <property type="match status" value="1"/>
</dbReference>
<evidence type="ECO:0000256" key="1">
    <source>
        <dbReference type="ARBA" id="ARBA00010899"/>
    </source>
</evidence>
<feature type="binding site" evidence="6">
    <location>
        <begin position="296"/>
        <end position="303"/>
    </location>
    <ligand>
        <name>ATP</name>
        <dbReference type="ChEBI" id="CHEBI:30616"/>
    </ligand>
</feature>
<dbReference type="InterPro" id="IPR027640">
    <property type="entry name" value="Kinesin-like_fam"/>
</dbReference>
<dbReference type="GO" id="GO:0005524">
    <property type="term" value="F:ATP binding"/>
    <property type="evidence" value="ECO:0007669"/>
    <property type="project" value="UniProtKB-UniRule"/>
</dbReference>
<keyword evidence="4 6" id="KW-0067">ATP-binding</keyword>
<evidence type="ECO:0000256" key="6">
    <source>
        <dbReference type="PROSITE-ProRule" id="PRU00283"/>
    </source>
</evidence>
<keyword evidence="8" id="KW-0175">Coiled coil</keyword>
<dbReference type="GO" id="GO:0005874">
    <property type="term" value="C:microtubule"/>
    <property type="evidence" value="ECO:0007669"/>
    <property type="project" value="UniProtKB-KW"/>
</dbReference>
<dbReference type="SMART" id="SM00129">
    <property type="entry name" value="KISc"/>
    <property type="match status" value="1"/>
</dbReference>
<evidence type="ECO:0000256" key="4">
    <source>
        <dbReference type="ARBA" id="ARBA00022840"/>
    </source>
</evidence>
<reference evidence="11 12" key="1">
    <citation type="submission" date="2018-10" db="EMBL/GenBank/DDBJ databases">
        <title>Complete genome sequence of Malassezia restricta CBS 7877.</title>
        <authorList>
            <person name="Morand S.C."/>
            <person name="Bertignac M."/>
            <person name="Iltis A."/>
            <person name="Kolder I."/>
            <person name="Pirovano W."/>
            <person name="Jourdain R."/>
            <person name="Clavaud C."/>
        </authorList>
    </citation>
    <scope>NUCLEOTIDE SEQUENCE [LARGE SCALE GENOMIC DNA]</scope>
    <source>
        <strain evidence="11 12">CBS 7877</strain>
    </source>
</reference>
<keyword evidence="5 6" id="KW-0505">Motor protein</keyword>
<dbReference type="PROSITE" id="PS50067">
    <property type="entry name" value="KINESIN_MOTOR_2"/>
    <property type="match status" value="1"/>
</dbReference>
<keyword evidence="3 6" id="KW-0547">Nucleotide-binding</keyword>
<comment type="similarity">
    <text evidence="1">Belongs to the TRAFAC class myosin-kinesin ATPase superfamily. Kinesin family. KIN-14 subfamily.</text>
</comment>
<dbReference type="OrthoDB" id="3176171at2759"/>
<dbReference type="InterPro" id="IPR001752">
    <property type="entry name" value="Kinesin_motor_dom"/>
</dbReference>